<dbReference type="EMBL" id="JAAMOZ010000001">
    <property type="protein sequence ID" value="NIH57655.1"/>
    <property type="molecule type" value="Genomic_DNA"/>
</dbReference>
<dbReference type="Proteomes" id="UP000749311">
    <property type="component" value="Unassembled WGS sequence"/>
</dbReference>
<gene>
    <name evidence="2" type="ORF">FB473_002300</name>
</gene>
<feature type="region of interest" description="Disordered" evidence="1">
    <location>
        <begin position="76"/>
        <end position="127"/>
    </location>
</feature>
<accession>A0ABX0SI53</accession>
<dbReference type="InterPro" id="IPR019933">
    <property type="entry name" value="DivIVA_domain"/>
</dbReference>
<proteinExistence type="predicted"/>
<reference evidence="2 3" key="1">
    <citation type="submission" date="2020-02" db="EMBL/GenBank/DDBJ databases">
        <title>Sequencing the genomes of 1000 actinobacteria strains.</title>
        <authorList>
            <person name="Klenk H.-P."/>
        </authorList>
    </citation>
    <scope>NUCLEOTIDE SEQUENCE [LARGE SCALE GENOMIC DNA]</scope>
    <source>
        <strain evidence="2 3">DSM 19609</strain>
    </source>
</reference>
<organism evidence="2 3">
    <name type="scientific">Brooklawnia cerclae</name>
    <dbReference type="NCBI Taxonomy" id="349934"/>
    <lineage>
        <taxon>Bacteria</taxon>
        <taxon>Bacillati</taxon>
        <taxon>Actinomycetota</taxon>
        <taxon>Actinomycetes</taxon>
        <taxon>Propionibacteriales</taxon>
        <taxon>Propionibacteriaceae</taxon>
        <taxon>Brooklawnia</taxon>
    </lineage>
</organism>
<dbReference type="Gene3D" id="6.10.250.660">
    <property type="match status" value="1"/>
</dbReference>
<evidence type="ECO:0000313" key="2">
    <source>
        <dbReference type="EMBL" id="NIH57655.1"/>
    </source>
</evidence>
<protein>
    <submittedName>
        <fullName evidence="2">DivIVA domain-containing protein</fullName>
    </submittedName>
</protein>
<sequence length="127" mass="13687">MGWVFAALIVVVIGLAFVASAGRLGEMPAQVDDRPVPALPQDRPLRADDLDDLRFAVVTRGYSMDQVDAFVARLRDEMTGRTPDENTEADAPSDEGGAATEFSAPRRAQSGADDTPRWDDPDDIPGD</sequence>
<name>A0ABX0SI53_9ACTN</name>
<comment type="caution">
    <text evidence="2">The sequence shown here is derived from an EMBL/GenBank/DDBJ whole genome shotgun (WGS) entry which is preliminary data.</text>
</comment>
<evidence type="ECO:0000256" key="1">
    <source>
        <dbReference type="SAM" id="MobiDB-lite"/>
    </source>
</evidence>
<dbReference type="NCBIfam" id="TIGR03544">
    <property type="entry name" value="DivI1A_domain"/>
    <property type="match status" value="1"/>
</dbReference>
<feature type="region of interest" description="Disordered" evidence="1">
    <location>
        <begin position="26"/>
        <end position="45"/>
    </location>
</feature>
<keyword evidence="3" id="KW-1185">Reference proteome</keyword>
<dbReference type="RefSeq" id="WP_167167740.1">
    <property type="nucleotide sequence ID" value="NZ_BAAAOO010000007.1"/>
</dbReference>
<evidence type="ECO:0000313" key="3">
    <source>
        <dbReference type="Proteomes" id="UP000749311"/>
    </source>
</evidence>